<dbReference type="InterPro" id="IPR001356">
    <property type="entry name" value="HD"/>
</dbReference>
<keyword evidence="2" id="KW-1185">Reference proteome</keyword>
<reference evidence="1" key="2">
    <citation type="journal article" date="2023" name="Science">
        <title>Genomic signatures of disease resistance in endangered staghorn corals.</title>
        <authorList>
            <person name="Vollmer S.V."/>
            <person name="Selwyn J.D."/>
            <person name="Despard B.A."/>
            <person name="Roesel C.L."/>
        </authorList>
    </citation>
    <scope>NUCLEOTIDE SEQUENCE</scope>
    <source>
        <strain evidence="1">K2</strain>
    </source>
</reference>
<name>A0AAD9QKX5_ACRCE</name>
<accession>A0AAD9QKX5</accession>
<dbReference type="GO" id="GO:0003677">
    <property type="term" value="F:DNA binding"/>
    <property type="evidence" value="ECO:0007669"/>
    <property type="project" value="InterPro"/>
</dbReference>
<proteinExistence type="predicted"/>
<protein>
    <submittedName>
        <fullName evidence="1">Uncharacterized protein</fullName>
    </submittedName>
</protein>
<reference evidence="1" key="1">
    <citation type="journal article" date="2023" name="G3 (Bethesda)">
        <title>Whole genome assembly and annotation of the endangered Caribbean coral Acropora cervicornis.</title>
        <authorList>
            <person name="Selwyn J.D."/>
            <person name="Vollmer S.V."/>
        </authorList>
    </citation>
    <scope>NUCLEOTIDE SEQUENCE</scope>
    <source>
        <strain evidence="1">K2</strain>
    </source>
</reference>
<gene>
    <name evidence="1" type="ORF">P5673_013542</name>
</gene>
<dbReference type="CDD" id="cd00086">
    <property type="entry name" value="homeodomain"/>
    <property type="match status" value="1"/>
</dbReference>
<evidence type="ECO:0000313" key="1">
    <source>
        <dbReference type="EMBL" id="KAK2563190.1"/>
    </source>
</evidence>
<dbReference type="SUPFAM" id="SSF46689">
    <property type="entry name" value="Homeodomain-like"/>
    <property type="match status" value="1"/>
</dbReference>
<sequence>MDTNPFSIESILRKRPHKNSIAEAKETQPTKSKEALSLAVKLAVILLALMQTLSNCPNINKITRSEKVWFKNRRAKYRKQVKRYSSLEGCESEEEGIPPFCHVTRTKEPQFCFPCTSVIQSYCNDPMKTVGHFGRASHAQVPHGNGSYSSPNTDNVMIDNTYFGNLWHR</sequence>
<dbReference type="AlphaFoldDB" id="A0AAD9QKX5"/>
<dbReference type="Proteomes" id="UP001249851">
    <property type="component" value="Unassembled WGS sequence"/>
</dbReference>
<evidence type="ECO:0000313" key="2">
    <source>
        <dbReference type="Proteomes" id="UP001249851"/>
    </source>
</evidence>
<comment type="caution">
    <text evidence="1">The sequence shown here is derived from an EMBL/GenBank/DDBJ whole genome shotgun (WGS) entry which is preliminary data.</text>
</comment>
<organism evidence="1 2">
    <name type="scientific">Acropora cervicornis</name>
    <name type="common">Staghorn coral</name>
    <dbReference type="NCBI Taxonomy" id="6130"/>
    <lineage>
        <taxon>Eukaryota</taxon>
        <taxon>Metazoa</taxon>
        <taxon>Cnidaria</taxon>
        <taxon>Anthozoa</taxon>
        <taxon>Hexacorallia</taxon>
        <taxon>Scleractinia</taxon>
        <taxon>Astrocoeniina</taxon>
        <taxon>Acroporidae</taxon>
        <taxon>Acropora</taxon>
    </lineage>
</organism>
<dbReference type="InterPro" id="IPR009057">
    <property type="entry name" value="Homeodomain-like_sf"/>
</dbReference>
<dbReference type="EMBL" id="JARQWQ010000026">
    <property type="protein sequence ID" value="KAK2563190.1"/>
    <property type="molecule type" value="Genomic_DNA"/>
</dbReference>